<name>A0AB39ZKZ1_DROSZ</name>
<dbReference type="SUPFAM" id="SSF55797">
    <property type="entry name" value="PR-1-like"/>
    <property type="match status" value="1"/>
</dbReference>
<gene>
    <name evidence="7" type="primary">LOC108016023</name>
</gene>
<comment type="subcellular location">
    <subcellularLocation>
        <location evidence="1">Secreted</location>
    </subcellularLocation>
</comment>
<dbReference type="InterPro" id="IPR014044">
    <property type="entry name" value="CAP_dom"/>
</dbReference>
<dbReference type="Pfam" id="PF00188">
    <property type="entry name" value="CAP"/>
    <property type="match status" value="1"/>
</dbReference>
<dbReference type="AlphaFoldDB" id="A0AB39ZKZ1"/>
<evidence type="ECO:0000313" key="7">
    <source>
        <dbReference type="RefSeq" id="XP_016938107.4"/>
    </source>
</evidence>
<evidence type="ECO:0000256" key="2">
    <source>
        <dbReference type="ARBA" id="ARBA00022525"/>
    </source>
</evidence>
<feature type="region of interest" description="Disordered" evidence="3">
    <location>
        <begin position="316"/>
        <end position="405"/>
    </location>
</feature>
<dbReference type="GeneID" id="108016023"/>
<organism evidence="6 7">
    <name type="scientific">Drosophila suzukii</name>
    <name type="common">Spotted-wing drosophila fruit fly</name>
    <dbReference type="NCBI Taxonomy" id="28584"/>
    <lineage>
        <taxon>Eukaryota</taxon>
        <taxon>Metazoa</taxon>
        <taxon>Ecdysozoa</taxon>
        <taxon>Arthropoda</taxon>
        <taxon>Hexapoda</taxon>
        <taxon>Insecta</taxon>
        <taxon>Pterygota</taxon>
        <taxon>Neoptera</taxon>
        <taxon>Endopterygota</taxon>
        <taxon>Diptera</taxon>
        <taxon>Brachycera</taxon>
        <taxon>Muscomorpha</taxon>
        <taxon>Ephydroidea</taxon>
        <taxon>Drosophilidae</taxon>
        <taxon>Drosophila</taxon>
        <taxon>Sophophora</taxon>
    </lineage>
</organism>
<feature type="signal peptide" evidence="4">
    <location>
        <begin position="1"/>
        <end position="19"/>
    </location>
</feature>
<sequence length="514" mass="55220">MLAFGTFLFAILAIHLATAQETTTGATKTTTSAAGKEAGTTALGAAENSSTNDTDTVPDYCDPSLCSPGQKHVACNDTIGLHSDCSLDAEVVVIHDRLEKFILRRFNELRDSVAKGGFNGLSPAARMGTLKWDHELAFLAKYNVEDCVLRNDECRNTKTAVHAGQTVGYRAIKGKIPDLEDVLKDITSVWMRENTGTSMLDIMKYKDPHKGPPKYNFIQIVLENAEYVGCAIVQQSHNRWHQTFFTCNFGHAPVVGARVYEGAQVAGKLCKTGVNPKHVHLCSETETYEKVLPAVGNSSNAEVKTRTVRKGDFVMLSSDQIRARDGSEAGTPAPEGGAGAPATQPAEGATTTGAPGAEGAATTAAAAGETPAPAAGAVVTPGSPGAPSKAGTPGPVEGVLEPEPEPLDKDALEKKFERFLELMKLAEKYHGRRQVVVITSNHEVEDDHTKKTGGEGDPHLRTLEQAVYSRMRSRRLKMRSSGIMLRTMSHSAGQNRRSPPRKSSYWAPQWIGIA</sequence>
<dbReference type="GO" id="GO:0005576">
    <property type="term" value="C:extracellular region"/>
    <property type="evidence" value="ECO:0007669"/>
    <property type="project" value="UniProtKB-SubCell"/>
</dbReference>
<feature type="chain" id="PRO_5045743529" description="SCP domain-containing protein" evidence="4">
    <location>
        <begin position="20"/>
        <end position="514"/>
    </location>
</feature>
<reference evidence="7" key="1">
    <citation type="submission" date="2025-08" db="UniProtKB">
        <authorList>
            <consortium name="RefSeq"/>
        </authorList>
    </citation>
    <scope>IDENTIFICATION</scope>
</reference>
<proteinExistence type="predicted"/>
<keyword evidence="4" id="KW-0732">Signal</keyword>
<evidence type="ECO:0000259" key="5">
    <source>
        <dbReference type="SMART" id="SM00198"/>
    </source>
</evidence>
<feature type="compositionally biased region" description="Low complexity" evidence="3">
    <location>
        <begin position="24"/>
        <end position="42"/>
    </location>
</feature>
<feature type="region of interest" description="Disordered" evidence="3">
    <location>
        <begin position="24"/>
        <end position="54"/>
    </location>
</feature>
<dbReference type="CDD" id="cd05380">
    <property type="entry name" value="CAP_euk"/>
    <property type="match status" value="1"/>
</dbReference>
<evidence type="ECO:0000256" key="4">
    <source>
        <dbReference type="SAM" id="SignalP"/>
    </source>
</evidence>
<keyword evidence="2" id="KW-0964">Secreted</keyword>
<dbReference type="SMART" id="SM00198">
    <property type="entry name" value="SCP"/>
    <property type="match status" value="1"/>
</dbReference>
<dbReference type="RefSeq" id="XP_016938107.4">
    <property type="nucleotide sequence ID" value="XM_017082618.4"/>
</dbReference>
<feature type="domain" description="SCP" evidence="5">
    <location>
        <begin position="97"/>
        <end position="256"/>
    </location>
</feature>
<feature type="compositionally biased region" description="Low complexity" evidence="3">
    <location>
        <begin position="328"/>
        <end position="399"/>
    </location>
</feature>
<keyword evidence="6" id="KW-1185">Reference proteome</keyword>
<dbReference type="Proteomes" id="UP001652628">
    <property type="component" value="Chromosome 3"/>
</dbReference>
<evidence type="ECO:0000256" key="3">
    <source>
        <dbReference type="SAM" id="MobiDB-lite"/>
    </source>
</evidence>
<evidence type="ECO:0000256" key="1">
    <source>
        <dbReference type="ARBA" id="ARBA00004613"/>
    </source>
</evidence>
<evidence type="ECO:0000313" key="6">
    <source>
        <dbReference type="Proteomes" id="UP001652628"/>
    </source>
</evidence>
<protein>
    <recommendedName>
        <fullName evidence="5">SCP domain-containing protein</fullName>
    </recommendedName>
</protein>
<dbReference type="Gene3D" id="3.40.33.10">
    <property type="entry name" value="CAP"/>
    <property type="match status" value="1"/>
</dbReference>
<dbReference type="InterPro" id="IPR035940">
    <property type="entry name" value="CAP_sf"/>
</dbReference>
<accession>A0AB39ZKZ1</accession>